<gene>
    <name evidence="1" type="ORF">SNAT2548_LOCUS11493</name>
</gene>
<organism evidence="1 2">
    <name type="scientific">Symbiodinium natans</name>
    <dbReference type="NCBI Taxonomy" id="878477"/>
    <lineage>
        <taxon>Eukaryota</taxon>
        <taxon>Sar</taxon>
        <taxon>Alveolata</taxon>
        <taxon>Dinophyceae</taxon>
        <taxon>Suessiales</taxon>
        <taxon>Symbiodiniaceae</taxon>
        <taxon>Symbiodinium</taxon>
    </lineage>
</organism>
<comment type="caution">
    <text evidence="1">The sequence shown here is derived from an EMBL/GenBank/DDBJ whole genome shotgun (WGS) entry which is preliminary data.</text>
</comment>
<evidence type="ECO:0000313" key="2">
    <source>
        <dbReference type="Proteomes" id="UP000604046"/>
    </source>
</evidence>
<name>A0A812LD25_9DINO</name>
<dbReference type="Pfam" id="PF07021">
    <property type="entry name" value="MetW"/>
    <property type="match status" value="1"/>
</dbReference>
<dbReference type="InterPro" id="IPR029063">
    <property type="entry name" value="SAM-dependent_MTases_sf"/>
</dbReference>
<dbReference type="Proteomes" id="UP000604046">
    <property type="component" value="Unassembled WGS sequence"/>
</dbReference>
<dbReference type="InterPro" id="IPR010743">
    <property type="entry name" value="Methionine_synth_MetW"/>
</dbReference>
<reference evidence="1" key="1">
    <citation type="submission" date="2021-02" db="EMBL/GenBank/DDBJ databases">
        <authorList>
            <person name="Dougan E. K."/>
            <person name="Rhodes N."/>
            <person name="Thang M."/>
            <person name="Chan C."/>
        </authorList>
    </citation>
    <scope>NUCLEOTIDE SEQUENCE</scope>
</reference>
<accession>A0A812LD25</accession>
<protein>
    <recommendedName>
        <fullName evidence="3">Methyltransferase domain-containing protein</fullName>
    </recommendedName>
</protein>
<proteinExistence type="predicted"/>
<evidence type="ECO:0008006" key="3">
    <source>
        <dbReference type="Google" id="ProtNLM"/>
    </source>
</evidence>
<sequence length="244" mass="26684">MHPFPFASQFLVLYQTFTPTTLLPDCWRGEEYAENFRVGCGRADGWGMPAACDQQGAGKPRSSTALLPAGTNFQSVRCSTATSDGSLALRCRSRAYDSLVLAESRQTEQEVLQWECPASPTTGSRNKYSLHPARSCANGLGTWGARIQTHLKCVTVQVAELLQLRPGESVLDWGSGCGWSLTWLSTLYGINGYGIEATSQNFAWATRFSRGNYCLYGGIDLGWIPDESFDAVTSYWVMSSVNSG</sequence>
<keyword evidence="2" id="KW-1185">Reference proteome</keyword>
<dbReference type="EMBL" id="CAJNDS010001035">
    <property type="protein sequence ID" value="CAE7244851.1"/>
    <property type="molecule type" value="Genomic_DNA"/>
</dbReference>
<dbReference type="AlphaFoldDB" id="A0A812LD25"/>
<dbReference type="OrthoDB" id="8300214at2759"/>
<dbReference type="Gene3D" id="3.40.50.150">
    <property type="entry name" value="Vaccinia Virus protein VP39"/>
    <property type="match status" value="1"/>
</dbReference>
<dbReference type="SUPFAM" id="SSF53335">
    <property type="entry name" value="S-adenosyl-L-methionine-dependent methyltransferases"/>
    <property type="match status" value="1"/>
</dbReference>
<evidence type="ECO:0000313" key="1">
    <source>
        <dbReference type="EMBL" id="CAE7244851.1"/>
    </source>
</evidence>